<protein>
    <submittedName>
        <fullName evidence="2">HTH-type transcriptional regulator</fullName>
    </submittedName>
</protein>
<dbReference type="Pfam" id="PF13411">
    <property type="entry name" value="MerR_1"/>
    <property type="match status" value="1"/>
</dbReference>
<dbReference type="EMBL" id="UGHS01000001">
    <property type="protein sequence ID" value="STO92458.1"/>
    <property type="molecule type" value="Genomic_DNA"/>
</dbReference>
<dbReference type="PROSITE" id="PS50937">
    <property type="entry name" value="HTH_MERR_2"/>
    <property type="match status" value="1"/>
</dbReference>
<dbReference type="RefSeq" id="WP_115002585.1">
    <property type="nucleotide sequence ID" value="NZ_UGHS01000001.1"/>
</dbReference>
<dbReference type="Proteomes" id="UP000255264">
    <property type="component" value="Unassembled WGS sequence"/>
</dbReference>
<evidence type="ECO:0000259" key="1">
    <source>
        <dbReference type="PROSITE" id="PS50937"/>
    </source>
</evidence>
<gene>
    <name evidence="2" type="ORF">NCTC13335_00283</name>
</gene>
<evidence type="ECO:0000313" key="3">
    <source>
        <dbReference type="Proteomes" id="UP000255264"/>
    </source>
</evidence>
<accession>A0A377IWX6</accession>
<feature type="domain" description="HTH merR-type" evidence="1">
    <location>
        <begin position="1"/>
        <end position="71"/>
    </location>
</feature>
<dbReference type="InterPro" id="IPR009061">
    <property type="entry name" value="DNA-bd_dom_put_sf"/>
</dbReference>
<dbReference type="InterPro" id="IPR000551">
    <property type="entry name" value="MerR-type_HTH_dom"/>
</dbReference>
<dbReference type="GO" id="GO:0003677">
    <property type="term" value="F:DNA binding"/>
    <property type="evidence" value="ECO:0007669"/>
    <property type="project" value="InterPro"/>
</dbReference>
<dbReference type="SUPFAM" id="SSF46955">
    <property type="entry name" value="Putative DNA-binding domain"/>
    <property type="match status" value="1"/>
</dbReference>
<sequence length="213" mass="24137">MLKMNDLVKLSHTPKSTVLYYVKEGLLPEPVKDKPNFHLYDEHCVKLLSFIKYLQSNFNATISQIKTLFAHPHFDWNSPYESLIGLLGIIMGAENEVFSVEQLCAEFNLSNKQLDDMVAEGLLNPREGVFTAKERDILTILARCDAAEMTVVKAYLNAAKILATQEVNVTLAALANSEQKDEKLKHLFDLLLVLKPYILNMQTFNLYQAESAK</sequence>
<dbReference type="Gene3D" id="1.10.1660.10">
    <property type="match status" value="1"/>
</dbReference>
<reference evidence="2 3" key="1">
    <citation type="submission" date="2018-06" db="EMBL/GenBank/DDBJ databases">
        <authorList>
            <consortium name="Pathogen Informatics"/>
            <person name="Doyle S."/>
        </authorList>
    </citation>
    <scope>NUCLEOTIDE SEQUENCE [LARGE SCALE GENOMIC DNA]</scope>
    <source>
        <strain evidence="2 3">NCTC13335</strain>
    </source>
</reference>
<dbReference type="AlphaFoldDB" id="A0A377IWX6"/>
<evidence type="ECO:0000313" key="2">
    <source>
        <dbReference type="EMBL" id="STO92458.1"/>
    </source>
</evidence>
<name>A0A377IWX6_9PAST</name>
<organism evidence="2 3">
    <name type="scientific">Haemophilus pittmaniae</name>
    <dbReference type="NCBI Taxonomy" id="249188"/>
    <lineage>
        <taxon>Bacteria</taxon>
        <taxon>Pseudomonadati</taxon>
        <taxon>Pseudomonadota</taxon>
        <taxon>Gammaproteobacteria</taxon>
        <taxon>Pasteurellales</taxon>
        <taxon>Pasteurellaceae</taxon>
        <taxon>Haemophilus</taxon>
    </lineage>
</organism>
<keyword evidence="3" id="KW-1185">Reference proteome</keyword>
<proteinExistence type="predicted"/>
<dbReference type="GO" id="GO:0006355">
    <property type="term" value="P:regulation of DNA-templated transcription"/>
    <property type="evidence" value="ECO:0007669"/>
    <property type="project" value="InterPro"/>
</dbReference>
<dbReference type="OrthoDB" id="9808480at2"/>